<comment type="similarity">
    <text evidence="2">Belongs to the RIN (Ras interaction/interference) family.</text>
</comment>
<evidence type="ECO:0000256" key="1">
    <source>
        <dbReference type="ARBA" id="ARBA00004496"/>
    </source>
</evidence>
<dbReference type="InterPro" id="IPR000980">
    <property type="entry name" value="SH2"/>
</dbReference>
<feature type="compositionally biased region" description="Low complexity" evidence="7">
    <location>
        <begin position="513"/>
        <end position="524"/>
    </location>
</feature>
<dbReference type="AlphaFoldDB" id="A0A7K6QLH0"/>
<evidence type="ECO:0000256" key="6">
    <source>
        <dbReference type="PROSITE-ProRule" id="PRU00191"/>
    </source>
</evidence>
<dbReference type="GO" id="GO:0016192">
    <property type="term" value="P:vesicle-mediated transport"/>
    <property type="evidence" value="ECO:0007669"/>
    <property type="project" value="InterPro"/>
</dbReference>
<dbReference type="GO" id="GO:0005096">
    <property type="term" value="F:GTPase activator activity"/>
    <property type="evidence" value="ECO:0007669"/>
    <property type="project" value="UniProtKB-KW"/>
</dbReference>
<dbReference type="Pfam" id="PF02204">
    <property type="entry name" value="VPS9"/>
    <property type="match status" value="1"/>
</dbReference>
<dbReference type="GO" id="GO:0031267">
    <property type="term" value="F:small GTPase binding"/>
    <property type="evidence" value="ECO:0007669"/>
    <property type="project" value="TreeGrafter"/>
</dbReference>
<feature type="region of interest" description="Disordered" evidence="7">
    <location>
        <begin position="506"/>
        <end position="534"/>
    </location>
</feature>
<dbReference type="SUPFAM" id="SSF109993">
    <property type="entry name" value="VPS9 domain"/>
    <property type="match status" value="1"/>
</dbReference>
<dbReference type="PROSITE" id="PS50001">
    <property type="entry name" value="SH2"/>
    <property type="match status" value="1"/>
</dbReference>
<dbReference type="InterPro" id="IPR037191">
    <property type="entry name" value="VPS9_dom_sf"/>
</dbReference>
<keyword evidence="4" id="KW-0963">Cytoplasm</keyword>
<dbReference type="InterPro" id="IPR036860">
    <property type="entry name" value="SH2_dom_sf"/>
</dbReference>
<feature type="domain" description="SH2" evidence="8">
    <location>
        <begin position="36"/>
        <end position="130"/>
    </location>
</feature>
<dbReference type="CDD" id="cd16130">
    <property type="entry name" value="RA_Rin3"/>
    <property type="match status" value="1"/>
</dbReference>
<feature type="non-terminal residue" evidence="11">
    <location>
        <position position="1"/>
    </location>
</feature>
<dbReference type="Pfam" id="PF00788">
    <property type="entry name" value="RA"/>
    <property type="match status" value="1"/>
</dbReference>
<feature type="compositionally biased region" description="Polar residues" evidence="7">
    <location>
        <begin position="441"/>
        <end position="451"/>
    </location>
</feature>
<dbReference type="PANTHER" id="PTHR23101:SF58">
    <property type="entry name" value="RAS AND RAB INTERACTOR 3"/>
    <property type="match status" value="1"/>
</dbReference>
<evidence type="ECO:0000256" key="3">
    <source>
        <dbReference type="ARBA" id="ARBA00022468"/>
    </source>
</evidence>
<sequence>EEGEETHLCQTTALQNCHQLPGISILDKLIKTCPVWLQLNMSQERARAILGKETAGIFLVRKEGNVNNMVLAVRLPVQNEAPGVLEYNIKEEKSILYLEGSVLVFEDVFKLVAFYCVSRDLLPFTLKLPQAILEASSFQDLEIISSLGIDFWDSYLNHRRRQDLSHPARDSAFSTAQADSLRSTQCFASSTNHCSCEIELSIGNDRLWFVNPIFIEECSNPFPPDVPSPKSHAGSIDLPPATMLTERRSPRRPPPPPPSHALVQKPSLKCLPDPMSACEENKLLLKPLGKSIQEMKIKGSDDKEEERKQSCSVTEPSAASTKKGSQPSVPPRRRLGERTSEESCVGNPESCEMLKGEGTEENQDRSSESRDKRLLCKKAVAMPGEVPTRAVSQFQETKPKPAEKKEDTPEIQSNAIEKGKSPPVPPPRRKKRLSEVPRIPSSCQPKQRTVAETATATAWPVCKGSLATVAGGAACTPTKTEPGHSHKSVSSAQLKGSHLSLEDLGGNAAAQASTSEPDSYSTSSTEDDLEMLSSSSGKKTRSVILAKAKNRLSFVNLSNVFTVFLSSDRKLQKKIVELAQDRDSYFGNLVRDYRVYSLEMMAKQSSSTEMLQEIRLMMTQLKSYLVQSTELKSLIDPASYTEEQLEVIAETALYKCVLKPLKEAINSSLKEIHNKDGSLQQLKENQLVIQNTTTTDLGITTSVPETVVLEKILHKFTTMHKTYSPEKKIAILLKTCKLIYDSMAQGNPGKPYGADDFLPVLMYVLARSNLTEVLLNVEYMMELMDPALQLGEGSYYLTTTYGVLEHIKNYDKITVTRQLSVEVQDSIHRWERRRTLNKARASRSSVQDFICVSFLEISGQSRTLASRHDTTAEQLSKQCAEKFEVSNPKDYGLFVFVDDQCLQLDKDALPHHIKACLLKSETKKDFHFIYKPIDHKTPPVSIVKESDFS</sequence>
<feature type="region of interest" description="Disordered" evidence="7">
    <location>
        <begin position="295"/>
        <end position="451"/>
    </location>
</feature>
<evidence type="ECO:0000313" key="11">
    <source>
        <dbReference type="EMBL" id="NWW74491.1"/>
    </source>
</evidence>
<accession>A0A7K6QLH0</accession>
<feature type="compositionally biased region" description="Basic and acidic residues" evidence="7">
    <location>
        <begin position="397"/>
        <end position="408"/>
    </location>
</feature>
<evidence type="ECO:0000256" key="5">
    <source>
        <dbReference type="ARBA" id="ARBA00022999"/>
    </source>
</evidence>
<evidence type="ECO:0000256" key="4">
    <source>
        <dbReference type="ARBA" id="ARBA00022490"/>
    </source>
</evidence>
<keyword evidence="3" id="KW-0343">GTPase activation</keyword>
<organism evidence="11 12">
    <name type="scientific">Climacteris rufus</name>
    <name type="common">rufous treecreeper</name>
    <dbReference type="NCBI Taxonomy" id="47695"/>
    <lineage>
        <taxon>Eukaryota</taxon>
        <taxon>Metazoa</taxon>
        <taxon>Chordata</taxon>
        <taxon>Craniata</taxon>
        <taxon>Vertebrata</taxon>
        <taxon>Euteleostomi</taxon>
        <taxon>Archelosauria</taxon>
        <taxon>Archosauria</taxon>
        <taxon>Dinosauria</taxon>
        <taxon>Saurischia</taxon>
        <taxon>Theropoda</taxon>
        <taxon>Coelurosauria</taxon>
        <taxon>Aves</taxon>
        <taxon>Neognathae</taxon>
        <taxon>Neoaves</taxon>
        <taxon>Telluraves</taxon>
        <taxon>Australaves</taxon>
        <taxon>Passeriformes</taxon>
        <taxon>Climacteridae</taxon>
        <taxon>Climacteris</taxon>
    </lineage>
</organism>
<feature type="compositionally biased region" description="Polar residues" evidence="7">
    <location>
        <begin position="310"/>
        <end position="327"/>
    </location>
</feature>
<gene>
    <name evidence="11" type="primary">Rin3</name>
    <name evidence="11" type="ORF">CLIRUF_R09902</name>
</gene>
<evidence type="ECO:0000256" key="2">
    <source>
        <dbReference type="ARBA" id="ARBA00006919"/>
    </source>
</evidence>
<dbReference type="Gene3D" id="3.30.505.10">
    <property type="entry name" value="SH2 domain"/>
    <property type="match status" value="1"/>
</dbReference>
<dbReference type="GO" id="GO:0030139">
    <property type="term" value="C:endocytic vesicle"/>
    <property type="evidence" value="ECO:0007669"/>
    <property type="project" value="TreeGrafter"/>
</dbReference>
<dbReference type="Gene3D" id="1.20.1050.80">
    <property type="entry name" value="VPS9 domain"/>
    <property type="match status" value="1"/>
</dbReference>
<dbReference type="Pfam" id="PF23268">
    <property type="entry name" value="RIN1"/>
    <property type="match status" value="1"/>
</dbReference>
<evidence type="ECO:0000259" key="9">
    <source>
        <dbReference type="PROSITE" id="PS50200"/>
    </source>
</evidence>
<feature type="compositionally biased region" description="Basic and acidic residues" evidence="7">
    <location>
        <begin position="352"/>
        <end position="374"/>
    </location>
</feature>
<dbReference type="InterPro" id="IPR000159">
    <property type="entry name" value="RA_dom"/>
</dbReference>
<evidence type="ECO:0000259" key="10">
    <source>
        <dbReference type="PROSITE" id="PS51205"/>
    </source>
</evidence>
<reference evidence="11 12" key="1">
    <citation type="submission" date="2019-09" db="EMBL/GenBank/DDBJ databases">
        <title>Bird 10,000 Genomes (B10K) Project - Family phase.</title>
        <authorList>
            <person name="Zhang G."/>
        </authorList>
    </citation>
    <scope>NUCLEOTIDE SEQUENCE [LARGE SCALE GENOMIC DNA]</scope>
    <source>
        <strain evidence="11">B10K-DU-029-53</strain>
    </source>
</reference>
<dbReference type="GO" id="GO:0007165">
    <property type="term" value="P:signal transduction"/>
    <property type="evidence" value="ECO:0007669"/>
    <property type="project" value="InterPro"/>
</dbReference>
<feature type="compositionally biased region" description="Basic and acidic residues" evidence="7">
    <location>
        <begin position="295"/>
        <end position="309"/>
    </location>
</feature>
<dbReference type="Proteomes" id="UP000580879">
    <property type="component" value="Unassembled WGS sequence"/>
</dbReference>
<keyword evidence="5 6" id="KW-0727">SH2 domain</keyword>
<feature type="non-terminal residue" evidence="11">
    <location>
        <position position="949"/>
    </location>
</feature>
<comment type="caution">
    <text evidence="11">The sequence shown here is derived from an EMBL/GenBank/DDBJ whole genome shotgun (WGS) entry which is preliminary data.</text>
</comment>
<dbReference type="InterPro" id="IPR045046">
    <property type="entry name" value="Vps9-like"/>
</dbReference>
<evidence type="ECO:0000256" key="7">
    <source>
        <dbReference type="SAM" id="MobiDB-lite"/>
    </source>
</evidence>
<feature type="domain" description="VPS9" evidence="10">
    <location>
        <begin position="673"/>
        <end position="816"/>
    </location>
</feature>
<proteinExistence type="inferred from homology"/>
<protein>
    <submittedName>
        <fullName evidence="11">RIN3 protein</fullName>
    </submittedName>
</protein>
<dbReference type="EMBL" id="VZRZ01003263">
    <property type="protein sequence ID" value="NWW74491.1"/>
    <property type="molecule type" value="Genomic_DNA"/>
</dbReference>
<dbReference type="InterPro" id="IPR003123">
    <property type="entry name" value="VPS9"/>
</dbReference>
<dbReference type="PANTHER" id="PTHR23101">
    <property type="entry name" value="RAB GDP/GTP EXCHANGE FACTOR"/>
    <property type="match status" value="1"/>
</dbReference>
<evidence type="ECO:0000313" key="12">
    <source>
        <dbReference type="Proteomes" id="UP000580879"/>
    </source>
</evidence>
<dbReference type="FunFam" id="1.20.1050.80:FF:000002">
    <property type="entry name" value="Ras and Rab interactor 2"/>
    <property type="match status" value="1"/>
</dbReference>
<dbReference type="SUPFAM" id="SSF55550">
    <property type="entry name" value="SH2 domain"/>
    <property type="match status" value="1"/>
</dbReference>
<dbReference type="SMART" id="SM00167">
    <property type="entry name" value="VPS9"/>
    <property type="match status" value="1"/>
</dbReference>
<comment type="subcellular location">
    <subcellularLocation>
        <location evidence="1">Cytoplasm</location>
    </subcellularLocation>
</comment>
<dbReference type="PROSITE" id="PS51205">
    <property type="entry name" value="VPS9"/>
    <property type="match status" value="1"/>
</dbReference>
<dbReference type="SMART" id="SM00314">
    <property type="entry name" value="RA"/>
    <property type="match status" value="1"/>
</dbReference>
<evidence type="ECO:0000259" key="8">
    <source>
        <dbReference type="PROSITE" id="PS50001"/>
    </source>
</evidence>
<dbReference type="PROSITE" id="PS50200">
    <property type="entry name" value="RA"/>
    <property type="match status" value="1"/>
</dbReference>
<keyword evidence="12" id="KW-1185">Reference proteome</keyword>
<feature type="domain" description="Ras-associating" evidence="9">
    <location>
        <begin position="858"/>
        <end position="935"/>
    </location>
</feature>
<dbReference type="GO" id="GO:0005829">
    <property type="term" value="C:cytosol"/>
    <property type="evidence" value="ECO:0007669"/>
    <property type="project" value="TreeGrafter"/>
</dbReference>
<feature type="region of interest" description="Disordered" evidence="7">
    <location>
        <begin position="245"/>
        <end position="266"/>
    </location>
</feature>
<dbReference type="OrthoDB" id="21085at2759"/>
<dbReference type="GO" id="GO:0005085">
    <property type="term" value="F:guanyl-nucleotide exchange factor activity"/>
    <property type="evidence" value="ECO:0007669"/>
    <property type="project" value="InterPro"/>
</dbReference>
<name>A0A7K6QLH0_9PASS</name>